<sequence length="217" mass="24126">MTMAIGSARIKRTGAALLAAFCWFSLVLQLVLHIQVASGLGLSLAEALIRFFSYFTIQTNILAALVLTAFAIKAGMDEWLVHPFVRSAVAVYIVLVGITYHTLLRHLWDPKGAQWFADTALHTVMPVGYLVFWLTCVRKAGLRWYDPLLWLIYPLFYLGFVLVRGKMSGFYPYPFIDAKTLGYAGVAANTAGLLIVCAAIGMCLVMTGWWLSRRQPA</sequence>
<keyword evidence="1" id="KW-0812">Transmembrane</keyword>
<comment type="caution">
    <text evidence="2">The sequence shown here is derived from an EMBL/GenBank/DDBJ whole genome shotgun (WGS) entry which is preliminary data.</text>
</comment>
<feature type="transmembrane region" description="Helical" evidence="1">
    <location>
        <begin position="115"/>
        <end position="136"/>
    </location>
</feature>
<dbReference type="InterPro" id="IPR049713">
    <property type="entry name" value="Pr6Pr-like"/>
</dbReference>
<proteinExistence type="predicted"/>
<feature type="transmembrane region" description="Helical" evidence="1">
    <location>
        <begin position="187"/>
        <end position="211"/>
    </location>
</feature>
<dbReference type="NCBIfam" id="NF038065">
    <property type="entry name" value="Pr6Pr"/>
    <property type="match status" value="1"/>
</dbReference>
<dbReference type="OrthoDB" id="9809977at2"/>
<feature type="transmembrane region" description="Helical" evidence="1">
    <location>
        <begin position="84"/>
        <end position="103"/>
    </location>
</feature>
<accession>A0A4U6BKZ9</accession>
<name>A0A4U6BKZ9_9BRAD</name>
<keyword evidence="3" id="KW-1185">Reference proteome</keyword>
<dbReference type="STRING" id="211460.YH63_13165"/>
<evidence type="ECO:0000256" key="1">
    <source>
        <dbReference type="SAM" id="Phobius"/>
    </source>
</evidence>
<dbReference type="AlphaFoldDB" id="A0A4U6BKZ9"/>
<feature type="transmembrane region" description="Helical" evidence="1">
    <location>
        <begin position="148"/>
        <end position="167"/>
    </location>
</feature>
<evidence type="ECO:0000313" key="3">
    <source>
        <dbReference type="Proteomes" id="UP000034832"/>
    </source>
</evidence>
<dbReference type="EMBL" id="LBIA02000001">
    <property type="protein sequence ID" value="TKT70950.1"/>
    <property type="molecule type" value="Genomic_DNA"/>
</dbReference>
<organism evidence="2 3">
    <name type="scientific">Afipia massiliensis</name>
    <dbReference type="NCBI Taxonomy" id="211460"/>
    <lineage>
        <taxon>Bacteria</taxon>
        <taxon>Pseudomonadati</taxon>
        <taxon>Pseudomonadota</taxon>
        <taxon>Alphaproteobacteria</taxon>
        <taxon>Hyphomicrobiales</taxon>
        <taxon>Nitrobacteraceae</taxon>
        <taxon>Afipia</taxon>
    </lineage>
</organism>
<keyword evidence="1" id="KW-0472">Membrane</keyword>
<dbReference type="Proteomes" id="UP000034832">
    <property type="component" value="Unassembled WGS sequence"/>
</dbReference>
<evidence type="ECO:0008006" key="4">
    <source>
        <dbReference type="Google" id="ProtNLM"/>
    </source>
</evidence>
<dbReference type="RefSeq" id="WP_046828431.1">
    <property type="nucleotide sequence ID" value="NZ_LBIA02000001.1"/>
</dbReference>
<evidence type="ECO:0000313" key="2">
    <source>
        <dbReference type="EMBL" id="TKT70950.1"/>
    </source>
</evidence>
<protein>
    <recommendedName>
        <fullName evidence="4">Pr6Pr family membrane protein</fullName>
    </recommendedName>
</protein>
<feature type="transmembrane region" description="Helical" evidence="1">
    <location>
        <begin position="51"/>
        <end position="72"/>
    </location>
</feature>
<gene>
    <name evidence="2" type="ORF">YH63_005760</name>
</gene>
<reference evidence="2" key="1">
    <citation type="submission" date="2019-04" db="EMBL/GenBank/DDBJ databases">
        <title>Whole genome sequencing of cave bacteria.</title>
        <authorList>
            <person name="Gan H.M."/>
            <person name="Barton H."/>
            <person name="Savka M.A."/>
        </authorList>
    </citation>
    <scope>NUCLEOTIDE SEQUENCE [LARGE SCALE GENOMIC DNA]</scope>
    <source>
        <strain evidence="2">LC387</strain>
    </source>
</reference>
<keyword evidence="1" id="KW-1133">Transmembrane helix</keyword>